<evidence type="ECO:0000256" key="4">
    <source>
        <dbReference type="ARBA" id="ARBA00023136"/>
    </source>
</evidence>
<name>A0A8X6X0P2_9ARAC</name>
<dbReference type="InterPro" id="IPR053231">
    <property type="entry name" value="GPCR_LN-TM7"/>
</dbReference>
<feature type="signal peptide" evidence="6">
    <location>
        <begin position="1"/>
        <end position="21"/>
    </location>
</feature>
<gene>
    <name evidence="8" type="primary">mthl3</name>
    <name evidence="8" type="ORF">TNIN_481421</name>
</gene>
<comment type="subcellular location">
    <subcellularLocation>
        <location evidence="1">Membrane</location>
        <topology evidence="1">Multi-pass membrane protein</topology>
    </subcellularLocation>
</comment>
<feature type="transmembrane region" description="Helical" evidence="5">
    <location>
        <begin position="614"/>
        <end position="638"/>
    </location>
</feature>
<feature type="domain" description="G-protein coupled receptors family 2 profile 2" evidence="7">
    <location>
        <begin position="460"/>
        <end position="710"/>
    </location>
</feature>
<evidence type="ECO:0000256" key="3">
    <source>
        <dbReference type="ARBA" id="ARBA00022989"/>
    </source>
</evidence>
<dbReference type="PANTHER" id="PTHR45902">
    <property type="entry name" value="LATROPHILIN RECEPTOR-LIKE PROTEIN A"/>
    <property type="match status" value="1"/>
</dbReference>
<dbReference type="InterPro" id="IPR000832">
    <property type="entry name" value="GPCR_2_secretin-like"/>
</dbReference>
<keyword evidence="4 5" id="KW-0472">Membrane</keyword>
<dbReference type="AlphaFoldDB" id="A0A8X6X0P2"/>
<proteinExistence type="predicted"/>
<comment type="caution">
    <text evidence="8">The sequence shown here is derived from an EMBL/GenBank/DDBJ whole genome shotgun (WGS) entry which is preliminary data.</text>
</comment>
<dbReference type="EMBL" id="BMAV01003928">
    <property type="protein sequence ID" value="GFY43904.1"/>
    <property type="molecule type" value="Genomic_DNA"/>
</dbReference>
<sequence length="791" mass="89614">MRLVSAAVVILLSLSSRLVPGLPDDRDASLFRDREVNFLVKEQELFKNIGICRGEEVEATIGTCGSSEAQPISDWIPLSRSSCFCDNLCSKYQDCCIDKVGFENAKSLNWSCRAVKGLNVSRIPIYVYQRCPQNWEDTFIKDMCETEATERERLKLSFDHLQDLPVQSETTNMFYRNVYCAICNGDSQLIKWETYLFCNGDKRIGGSFMDDPDFSDAIYAPKTMNFRRVKINGRVKNCQINVKQFVMPNLVTDNGARLCKPVINSCPDGVDSESMHKCNAYTSYVYSKPPPRTKIYKNFHCALCNGVPIENISCSDPSVGPIHSSPDFKAAMTMLFDFNYQGGLEEVGNLSPCLLHEGQIWDPIFRKCQNFTCGTLYKREGSRCVPVSISNEKGLKDRCPKVILNNENFHLLADGRVYINKTMKYLGKDEYEVYKREKNIVLQIAICVDDTHLLPYSIVHSWLSAIVLSISVICLILHLIIYGMLEKLRNRPGKILMSLAVSLLCGHLFLLLGPYFRDIFWLCYFNGALIHFGYIAAFSWMSVMAFDIHGTFSVTQSHNSNKSKVFLKYSLFAWLCTGCLVLSSILIDSLLPNENSFRPRYAEPTCWLNSKKGLLIFFVTPATVLLIANIVLFGITAFHITKVSRQTKMVNNFSDKVRYFLYLKLAVVLGLTWILGLVAGITRMDVFWYPFIILNGLQGALIFIAFTMKKNILNMLAIKLRIRSDKYRMGKHGGLKAAMYSSLSNLTTLQTSTSSQIPSMSNDKEMLKAVRKINPDTVIDEKRKVNTISKG</sequence>
<feature type="transmembrane region" description="Helical" evidence="5">
    <location>
        <begin position="519"/>
        <end position="546"/>
    </location>
</feature>
<feature type="chain" id="PRO_5036464148" evidence="6">
    <location>
        <begin position="22"/>
        <end position="791"/>
    </location>
</feature>
<evidence type="ECO:0000256" key="2">
    <source>
        <dbReference type="ARBA" id="ARBA00022692"/>
    </source>
</evidence>
<evidence type="ECO:0000256" key="5">
    <source>
        <dbReference type="SAM" id="Phobius"/>
    </source>
</evidence>
<dbReference type="InterPro" id="IPR017981">
    <property type="entry name" value="GPCR_2-like_7TM"/>
</dbReference>
<keyword evidence="8" id="KW-0675">Receptor</keyword>
<evidence type="ECO:0000259" key="7">
    <source>
        <dbReference type="PROSITE" id="PS50261"/>
    </source>
</evidence>
<keyword evidence="9" id="KW-1185">Reference proteome</keyword>
<dbReference type="GO" id="GO:0016020">
    <property type="term" value="C:membrane"/>
    <property type="evidence" value="ECO:0007669"/>
    <property type="project" value="UniProtKB-SubCell"/>
</dbReference>
<accession>A0A8X6X0P2</accession>
<evidence type="ECO:0000256" key="6">
    <source>
        <dbReference type="SAM" id="SignalP"/>
    </source>
</evidence>
<dbReference type="Pfam" id="PF00002">
    <property type="entry name" value="7tm_2"/>
    <property type="match status" value="1"/>
</dbReference>
<dbReference type="OrthoDB" id="6506272at2759"/>
<evidence type="ECO:0000313" key="9">
    <source>
        <dbReference type="Proteomes" id="UP000886998"/>
    </source>
</evidence>
<dbReference type="GO" id="GO:0007166">
    <property type="term" value="P:cell surface receptor signaling pathway"/>
    <property type="evidence" value="ECO:0007669"/>
    <property type="project" value="InterPro"/>
</dbReference>
<evidence type="ECO:0000256" key="1">
    <source>
        <dbReference type="ARBA" id="ARBA00004141"/>
    </source>
</evidence>
<dbReference type="SUPFAM" id="SSF81321">
    <property type="entry name" value="Family A G protein-coupled receptor-like"/>
    <property type="match status" value="1"/>
</dbReference>
<feature type="transmembrane region" description="Helical" evidence="5">
    <location>
        <begin position="687"/>
        <end position="706"/>
    </location>
</feature>
<dbReference type="PANTHER" id="PTHR45902:SF3">
    <property type="entry name" value="G-PROTEIN COUPLED RECEPTORS FAMILY 2 PROFILE 2 DOMAIN-CONTAINING PROTEIN"/>
    <property type="match status" value="1"/>
</dbReference>
<dbReference type="GO" id="GO:0004930">
    <property type="term" value="F:G protein-coupled receptor activity"/>
    <property type="evidence" value="ECO:0007669"/>
    <property type="project" value="InterPro"/>
</dbReference>
<keyword evidence="2 5" id="KW-0812">Transmembrane</keyword>
<dbReference type="PROSITE" id="PS50261">
    <property type="entry name" value="G_PROTEIN_RECEP_F2_4"/>
    <property type="match status" value="1"/>
</dbReference>
<keyword evidence="3 5" id="KW-1133">Transmembrane helix</keyword>
<dbReference type="Proteomes" id="UP000886998">
    <property type="component" value="Unassembled WGS sequence"/>
</dbReference>
<feature type="transmembrane region" description="Helical" evidence="5">
    <location>
        <begin position="462"/>
        <end position="483"/>
    </location>
</feature>
<feature type="transmembrane region" description="Helical" evidence="5">
    <location>
        <begin position="495"/>
        <end position="513"/>
    </location>
</feature>
<dbReference type="CDD" id="cd15039">
    <property type="entry name" value="7tmB3_Methuselah-like"/>
    <property type="match status" value="1"/>
</dbReference>
<protein>
    <submittedName>
        <fullName evidence="8">Probable G-protein coupled receptor Mth-like 3</fullName>
    </submittedName>
</protein>
<feature type="transmembrane region" description="Helical" evidence="5">
    <location>
        <begin position="566"/>
        <end position="587"/>
    </location>
</feature>
<reference evidence="8" key="1">
    <citation type="submission" date="2020-08" db="EMBL/GenBank/DDBJ databases">
        <title>Multicomponent nature underlies the extraordinary mechanical properties of spider dragline silk.</title>
        <authorList>
            <person name="Kono N."/>
            <person name="Nakamura H."/>
            <person name="Mori M."/>
            <person name="Yoshida Y."/>
            <person name="Ohtoshi R."/>
            <person name="Malay A.D."/>
            <person name="Moran D.A.P."/>
            <person name="Tomita M."/>
            <person name="Numata K."/>
            <person name="Arakawa K."/>
        </authorList>
    </citation>
    <scope>NUCLEOTIDE SEQUENCE</scope>
</reference>
<keyword evidence="6" id="KW-0732">Signal</keyword>
<organism evidence="8 9">
    <name type="scientific">Trichonephila inaurata madagascariensis</name>
    <dbReference type="NCBI Taxonomy" id="2747483"/>
    <lineage>
        <taxon>Eukaryota</taxon>
        <taxon>Metazoa</taxon>
        <taxon>Ecdysozoa</taxon>
        <taxon>Arthropoda</taxon>
        <taxon>Chelicerata</taxon>
        <taxon>Arachnida</taxon>
        <taxon>Araneae</taxon>
        <taxon>Araneomorphae</taxon>
        <taxon>Entelegynae</taxon>
        <taxon>Araneoidea</taxon>
        <taxon>Nephilidae</taxon>
        <taxon>Trichonephila</taxon>
        <taxon>Trichonephila inaurata</taxon>
    </lineage>
</organism>
<feature type="transmembrane region" description="Helical" evidence="5">
    <location>
        <begin position="659"/>
        <end position="681"/>
    </location>
</feature>
<dbReference type="Gene3D" id="1.20.1070.10">
    <property type="entry name" value="Rhodopsin 7-helix transmembrane proteins"/>
    <property type="match status" value="1"/>
</dbReference>
<evidence type="ECO:0000313" key="8">
    <source>
        <dbReference type="EMBL" id="GFY43904.1"/>
    </source>
</evidence>